<protein>
    <submittedName>
        <fullName evidence="4">Hsp20 family protein</fullName>
    </submittedName>
</protein>
<accession>A0A6P0CJN7</accession>
<evidence type="ECO:0000313" key="4">
    <source>
        <dbReference type="EMBL" id="NEK25195.1"/>
    </source>
</evidence>
<reference evidence="4 5" key="1">
    <citation type="submission" date="2020-01" db="EMBL/GenBank/DDBJ databases">
        <title>Sulfitobacter sediminilitoris sp. nov., isolated from a tidal flat.</title>
        <authorList>
            <person name="Park S."/>
            <person name="Yoon J.-H."/>
        </authorList>
    </citation>
    <scope>NUCLEOTIDE SEQUENCE [LARGE SCALE GENOMIC DNA]</scope>
    <source>
        <strain evidence="4 5">JBTF-M27</strain>
    </source>
</reference>
<dbReference type="InterPro" id="IPR031107">
    <property type="entry name" value="Small_HSP"/>
</dbReference>
<dbReference type="Pfam" id="PF00011">
    <property type="entry name" value="HSP20"/>
    <property type="match status" value="1"/>
</dbReference>
<dbReference type="EMBL" id="JAABNT010000050">
    <property type="protein sequence ID" value="NEK25195.1"/>
    <property type="molecule type" value="Genomic_DNA"/>
</dbReference>
<keyword evidence="5" id="KW-1185">Reference proteome</keyword>
<dbReference type="Gene3D" id="2.60.40.790">
    <property type="match status" value="1"/>
</dbReference>
<sequence length="138" mass="15449">MVESNQSASLWPHLYEPFSRMGTKLKSLFAPASDASSSDNVYRISVELPGVSEDDIELSAENGLLTVSGEKMEETEEQEGTWYFSERQYGAFRRSFRMPEDADIEQTEAHMKDGVLSITVPRRAPAESRGKKIAVKKA</sequence>
<organism evidence="4 5">
    <name type="scientific">Sulfitobacter sediminilitoris</name>
    <dbReference type="NCBI Taxonomy" id="2698830"/>
    <lineage>
        <taxon>Bacteria</taxon>
        <taxon>Pseudomonadati</taxon>
        <taxon>Pseudomonadota</taxon>
        <taxon>Alphaproteobacteria</taxon>
        <taxon>Rhodobacterales</taxon>
        <taxon>Roseobacteraceae</taxon>
        <taxon>Sulfitobacter</taxon>
    </lineage>
</organism>
<dbReference type="AlphaFoldDB" id="A0A6P0CJN7"/>
<name>A0A6P0CJN7_9RHOB</name>
<dbReference type="RefSeq" id="WP_164356576.1">
    <property type="nucleotide sequence ID" value="NZ_JAABNT010000050.1"/>
</dbReference>
<evidence type="ECO:0000256" key="1">
    <source>
        <dbReference type="PROSITE-ProRule" id="PRU00285"/>
    </source>
</evidence>
<evidence type="ECO:0000259" key="3">
    <source>
        <dbReference type="PROSITE" id="PS01031"/>
    </source>
</evidence>
<gene>
    <name evidence="4" type="ORF">GV827_22780</name>
</gene>
<feature type="domain" description="SHSP" evidence="3">
    <location>
        <begin position="23"/>
        <end position="138"/>
    </location>
</feature>
<dbReference type="PANTHER" id="PTHR11527">
    <property type="entry name" value="HEAT-SHOCK PROTEIN 20 FAMILY MEMBER"/>
    <property type="match status" value="1"/>
</dbReference>
<dbReference type="InterPro" id="IPR002068">
    <property type="entry name" value="A-crystallin/Hsp20_dom"/>
</dbReference>
<dbReference type="CDD" id="cd06464">
    <property type="entry name" value="ACD_sHsps-like"/>
    <property type="match status" value="1"/>
</dbReference>
<proteinExistence type="inferred from homology"/>
<evidence type="ECO:0000256" key="2">
    <source>
        <dbReference type="RuleBase" id="RU003616"/>
    </source>
</evidence>
<comment type="similarity">
    <text evidence="1 2">Belongs to the small heat shock protein (HSP20) family.</text>
</comment>
<comment type="caution">
    <text evidence="4">The sequence shown here is derived from an EMBL/GenBank/DDBJ whole genome shotgun (WGS) entry which is preliminary data.</text>
</comment>
<dbReference type="SUPFAM" id="SSF49764">
    <property type="entry name" value="HSP20-like chaperones"/>
    <property type="match status" value="1"/>
</dbReference>
<dbReference type="InterPro" id="IPR008978">
    <property type="entry name" value="HSP20-like_chaperone"/>
</dbReference>
<evidence type="ECO:0000313" key="5">
    <source>
        <dbReference type="Proteomes" id="UP000468591"/>
    </source>
</evidence>
<dbReference type="Proteomes" id="UP000468591">
    <property type="component" value="Unassembled WGS sequence"/>
</dbReference>
<dbReference type="PROSITE" id="PS01031">
    <property type="entry name" value="SHSP"/>
    <property type="match status" value="1"/>
</dbReference>